<keyword evidence="11" id="KW-1133">Transmembrane helix</keyword>
<dbReference type="Gene3D" id="3.90.1440.10">
    <property type="entry name" value="SecA, preprotein cross-linking domain"/>
    <property type="match status" value="1"/>
</dbReference>
<evidence type="ECO:0000256" key="6">
    <source>
        <dbReference type="ARBA" id="ARBA00022967"/>
    </source>
</evidence>
<dbReference type="RefSeq" id="XP_066925702.1">
    <property type="nucleotide sequence ID" value="XM_067069601.1"/>
</dbReference>
<protein>
    <recommendedName>
        <fullName evidence="17">Protein translocase subunit SecA</fullName>
    </recommendedName>
</protein>
<dbReference type="InterPro" id="IPR011115">
    <property type="entry name" value="SecA_DEAD"/>
</dbReference>
<dbReference type="GeneID" id="136813074"/>
<feature type="region of interest" description="Disordered" evidence="10">
    <location>
        <begin position="3556"/>
        <end position="3598"/>
    </location>
</feature>
<keyword evidence="9" id="KW-0175">Coiled coil</keyword>
<feature type="domain" description="SecA family profile" evidence="14">
    <location>
        <begin position="1509"/>
        <end position="2197"/>
    </location>
</feature>
<feature type="compositionally biased region" description="Basic and acidic residues" evidence="10">
    <location>
        <begin position="531"/>
        <end position="541"/>
    </location>
</feature>
<dbReference type="PROSITE" id="PS51192">
    <property type="entry name" value="HELICASE_ATP_BIND_1"/>
    <property type="match status" value="1"/>
</dbReference>
<evidence type="ECO:0000313" key="15">
    <source>
        <dbReference type="EnsemblMetazoa" id="CLYHEMP000109.1"/>
    </source>
</evidence>
<feature type="compositionally biased region" description="Basic and acidic residues" evidence="10">
    <location>
        <begin position="721"/>
        <end position="740"/>
    </location>
</feature>
<dbReference type="Proteomes" id="UP000594262">
    <property type="component" value="Unplaced"/>
</dbReference>
<accession>A0A7M5WHW5</accession>
<dbReference type="GO" id="GO:0005524">
    <property type="term" value="F:ATP binding"/>
    <property type="evidence" value="ECO:0007669"/>
    <property type="project" value="UniProtKB-KW"/>
</dbReference>
<feature type="compositionally biased region" description="Basic and acidic residues" evidence="10">
    <location>
        <begin position="1181"/>
        <end position="1198"/>
    </location>
</feature>
<evidence type="ECO:0000259" key="12">
    <source>
        <dbReference type="PROSITE" id="PS51192"/>
    </source>
</evidence>
<evidence type="ECO:0000256" key="2">
    <source>
        <dbReference type="ARBA" id="ARBA00022490"/>
    </source>
</evidence>
<evidence type="ECO:0000313" key="16">
    <source>
        <dbReference type="Proteomes" id="UP000594262"/>
    </source>
</evidence>
<keyword evidence="2" id="KW-0963">Cytoplasm</keyword>
<dbReference type="InterPro" id="IPR027417">
    <property type="entry name" value="P-loop_NTPase"/>
</dbReference>
<evidence type="ECO:0000259" key="13">
    <source>
        <dbReference type="PROSITE" id="PS51194"/>
    </source>
</evidence>
<feature type="compositionally biased region" description="Basic and acidic residues" evidence="10">
    <location>
        <begin position="588"/>
        <end position="597"/>
    </location>
</feature>
<dbReference type="EnsemblMetazoa" id="CLYHEMT000109.1">
    <property type="protein sequence ID" value="CLYHEMP000109.1"/>
    <property type="gene ID" value="CLYHEMG000109"/>
</dbReference>
<feature type="transmembrane region" description="Helical" evidence="11">
    <location>
        <begin position="2888"/>
        <end position="2916"/>
    </location>
</feature>
<dbReference type="InterPro" id="IPR001650">
    <property type="entry name" value="Helicase_C-like"/>
</dbReference>
<feature type="region of interest" description="Disordered" evidence="10">
    <location>
        <begin position="3715"/>
        <end position="3745"/>
    </location>
</feature>
<dbReference type="Gene3D" id="3.40.50.300">
    <property type="entry name" value="P-loop containing nucleotide triphosphate hydrolases"/>
    <property type="match status" value="2"/>
</dbReference>
<feature type="compositionally biased region" description="Basic residues" evidence="10">
    <location>
        <begin position="3733"/>
        <end position="3745"/>
    </location>
</feature>
<dbReference type="GO" id="GO:0006605">
    <property type="term" value="P:protein targeting"/>
    <property type="evidence" value="ECO:0007669"/>
    <property type="project" value="InterPro"/>
</dbReference>
<keyword evidence="8 11" id="KW-0472">Membrane</keyword>
<dbReference type="GO" id="GO:0006886">
    <property type="term" value="P:intracellular protein transport"/>
    <property type="evidence" value="ECO:0007669"/>
    <property type="project" value="InterPro"/>
</dbReference>
<feature type="compositionally biased region" description="Acidic residues" evidence="10">
    <location>
        <begin position="1171"/>
        <end position="1180"/>
    </location>
</feature>
<keyword evidence="7" id="KW-0811">Translocation</keyword>
<feature type="compositionally biased region" description="Gly residues" evidence="10">
    <location>
        <begin position="544"/>
        <end position="556"/>
    </location>
</feature>
<dbReference type="InterPro" id="IPR036670">
    <property type="entry name" value="SecA_X-link_sf"/>
</dbReference>
<evidence type="ECO:0000256" key="9">
    <source>
        <dbReference type="SAM" id="Coils"/>
    </source>
</evidence>
<keyword evidence="16" id="KW-1185">Reference proteome</keyword>
<dbReference type="PROSITE" id="PS51194">
    <property type="entry name" value="HELICASE_CTER"/>
    <property type="match status" value="1"/>
</dbReference>
<dbReference type="GO" id="GO:0017038">
    <property type="term" value="P:protein import"/>
    <property type="evidence" value="ECO:0007669"/>
    <property type="project" value="InterPro"/>
</dbReference>
<dbReference type="InterPro" id="IPR014001">
    <property type="entry name" value="Helicase_ATP-bd"/>
</dbReference>
<feature type="compositionally biased region" description="Gly residues" evidence="10">
    <location>
        <begin position="578"/>
        <end position="587"/>
    </location>
</feature>
<dbReference type="Pfam" id="PF21090">
    <property type="entry name" value="P-loop_SecA"/>
    <property type="match status" value="1"/>
</dbReference>
<dbReference type="InterPro" id="IPR000185">
    <property type="entry name" value="SecA"/>
</dbReference>
<feature type="domain" description="Helicase ATP-binding" evidence="12">
    <location>
        <begin position="1628"/>
        <end position="1765"/>
    </location>
</feature>
<evidence type="ECO:0000256" key="7">
    <source>
        <dbReference type="ARBA" id="ARBA00023010"/>
    </source>
</evidence>
<evidence type="ECO:0000256" key="8">
    <source>
        <dbReference type="ARBA" id="ARBA00023136"/>
    </source>
</evidence>
<feature type="region of interest" description="Disordered" evidence="10">
    <location>
        <begin position="1163"/>
        <end position="1205"/>
    </location>
</feature>
<evidence type="ECO:0000256" key="3">
    <source>
        <dbReference type="ARBA" id="ARBA00022741"/>
    </source>
</evidence>
<evidence type="ECO:0000259" key="14">
    <source>
        <dbReference type="PROSITE" id="PS51196"/>
    </source>
</evidence>
<name>A0A7M5WHW5_9CNID</name>
<dbReference type="InterPro" id="IPR014018">
    <property type="entry name" value="SecA_motor_DEAD"/>
</dbReference>
<dbReference type="PROSITE" id="PS51196">
    <property type="entry name" value="SECA_MOTOR_DEAD"/>
    <property type="match status" value="1"/>
</dbReference>
<keyword evidence="1" id="KW-0813">Transport</keyword>
<dbReference type="Pfam" id="PF07517">
    <property type="entry name" value="SecA_DEAD"/>
    <property type="match status" value="1"/>
</dbReference>
<feature type="transmembrane region" description="Helical" evidence="11">
    <location>
        <begin position="2950"/>
        <end position="2967"/>
    </location>
</feature>
<feature type="region of interest" description="Disordered" evidence="10">
    <location>
        <begin position="717"/>
        <end position="753"/>
    </location>
</feature>
<keyword evidence="3" id="KW-0547">Nucleotide-binding</keyword>
<feature type="region of interest" description="Disordered" evidence="10">
    <location>
        <begin position="577"/>
        <end position="601"/>
    </location>
</feature>
<organism evidence="15 16">
    <name type="scientific">Clytia hemisphaerica</name>
    <dbReference type="NCBI Taxonomy" id="252671"/>
    <lineage>
        <taxon>Eukaryota</taxon>
        <taxon>Metazoa</taxon>
        <taxon>Cnidaria</taxon>
        <taxon>Hydrozoa</taxon>
        <taxon>Hydroidolina</taxon>
        <taxon>Leptothecata</taxon>
        <taxon>Obeliida</taxon>
        <taxon>Clytiidae</taxon>
        <taxon>Clytia</taxon>
    </lineage>
</organism>
<keyword evidence="11" id="KW-0812">Transmembrane</keyword>
<feature type="domain" description="Helicase C-terminal" evidence="13">
    <location>
        <begin position="2040"/>
        <end position="2213"/>
    </location>
</feature>
<evidence type="ECO:0000256" key="5">
    <source>
        <dbReference type="ARBA" id="ARBA00022927"/>
    </source>
</evidence>
<dbReference type="GO" id="GO:0016020">
    <property type="term" value="C:membrane"/>
    <property type="evidence" value="ECO:0007669"/>
    <property type="project" value="InterPro"/>
</dbReference>
<evidence type="ECO:0000256" key="4">
    <source>
        <dbReference type="ARBA" id="ARBA00022840"/>
    </source>
</evidence>
<dbReference type="OrthoDB" id="6022776at2759"/>
<feature type="compositionally biased region" description="Low complexity" evidence="10">
    <location>
        <begin position="3563"/>
        <end position="3575"/>
    </location>
</feature>
<evidence type="ECO:0000256" key="1">
    <source>
        <dbReference type="ARBA" id="ARBA00022448"/>
    </source>
</evidence>
<evidence type="ECO:0008006" key="17">
    <source>
        <dbReference type="Google" id="ProtNLM"/>
    </source>
</evidence>
<dbReference type="SUPFAM" id="SSF52540">
    <property type="entry name" value="P-loop containing nucleoside triphosphate hydrolases"/>
    <property type="match status" value="2"/>
</dbReference>
<dbReference type="SMART" id="SM00957">
    <property type="entry name" value="SecA_DEAD"/>
    <property type="match status" value="1"/>
</dbReference>
<sequence length="3745" mass="429683">MEVDVNASNFMKDILPYLDELDDVIVTDVNGERILYPCCPPKKTEYGWYCKERTTTDDIGRRKKSGTGENVVYFVDANERINLVRNTLERFALVLPMGGSHYISVIVHHFTNTIYILHSHQSHNENVKERALNHLVNVDEYDIRDIVFRQKEDTRISICYAYVRAKLALQSSINISLLPGMCEDIDILKEKNLYKMASLVFMIHNKNDPQEQMEENKEMIEEFITRSVNDTKLHLDEVLSKIEKYFDSNVLTNSEKNFIREEYTTSVLEMFLRHLQQGIESVNVNSIKKWRRKSFGVNKQMMITFQDVKGIQLIKHCWSGKIFSKKNEADLLTRLSLICELHLSKFITSLQQDCQRFLLKFQNFLKEQYDYKLGEMYEVQINSRGLREGCLYSWLSNNAQSTLEIDEMDFVKSMDAAEGTETSEWFIQQMYHHIHLFNTQIKCDLTERHLSIVKEYIGISEVVTAIQSFDGQYDELVVVSSCYLVVDANLVLPGINLIILADEIKVQDYDASKSSFRFDLSGADGVDKWDGKKAKEGKDYGDDGSAGGNGENGQSGGNVYIKTNSLVNGESLRIISNGGNGSNGQDGGDGKNGRQGEDGSGLTKACFEREFPSIARYAGYKSGNARREIDKRLKQTTTKHSTFRGLNFHTEGKIEIDENDHEIIVCLYFWLPNRYSYLMVKGNPGTKGTSGGDGGQCGLQGSGGYAGKIDISWPNKKKKGWPKEEATRGGDGTAGKDGRGGKGGRNGIHGPDNLRIEMTSKQDIIYYHGNLLIKYSTNATNESVYCCYHEKYASCEIHETPTHSYESDGIKGKIKRREKQQQVRRNAPVDKEQMAQLHQEIIKERNEEMDFFDQSFDSSFVGEWNVNVVHQEDKNILANFQSDAAFTNLHPGKNKLQKIKSTTRKNSSKGTAKDVTEQINEFMKLSVDKYPSIPVVIKTVVDSQNNSTSSIEFVTYLEQIFECAEFLECTDNFLRDFFVNVKGNVFNIDNNDVIECFNFINHFKEEDQESFFNVKEEESRFSVRPIFSKKDETTRNKDVLHQRGLLYHLDDILETLFQREKLITIRQTREKLDKMIIKWLKRWMKESKKHDKLIDKKIRNSYCQLLSRMMDTNMDDVDDCDLDVQQQQVLFEFNEVLDETDEMYKVLTNTKLAGFFERFHRDQEKERSENDGDTVDDVEFQEPREVAENSNHSDRTIEQSDQYSDEGIETSNDLAIFKQIEQLCMDLEKVNGVTSTLATYIQQLQFLKINQCDVLILLKALLYRLKNGELVGNQETIKWFILFTFDYVDVYDINDILLLVYAHPVKAWAREILTLQLQNRLDMSLLEEFQFKCNTLRPITNQPAMIWVNQRLQDQGEDEKVTCEDIDTILKLCEDIEIDQELKHRMQNNTLSTWPNHLQWLAMVKHLEKLNVVWKNDSQELNALYHLTELRNTYGHQLPDMMINLLSTFSNIGCYALLRMLQNFVNGYWILDKDVFEEKSTSFHQWMDFLTDKFDTFKDKERSLDDLTELIKNDTNTSMNKDYLDIAKRNVLEWDQLDLQVSNQPRMQQASMKPVLGKRFNKSGDLKTGLHAMSEAFLELSFNKQYRRSSYSNKTPDIKRLAEINMAVKEIYDFELRYTQKLAVMLFLISEKHHKGMLQQLSTGEGKSIIIAVLSIYYALSGQNVDIITSSPVLAKRDAKENERLYSLFNISVGHNCDESLEQRKNVYAKKQVIYGEIGAFQRDILLDEFYDQEVGVGSRKNGIVIVDEVDSMLLDKGQNVLYLSHNIPGLENLEDLYVSIWNFVHAECVIGSEEDIQQIMECIRSSMNERILVKNVEKIVGKDCVEEIWNLLIRRNVIKEDGSIIDVDQLKSGHLEDNKIQIVSELTKEQKVMLIKQMKDVVRRGTDLYIPSYLKDFVDLHLHDWVSNAFSARFMAQNDHYIIDVDRSEGKNTFHDNNIIIIDKDTGMEQYNSQWSQGLHQFLQLKHCCRISFESLKAVFMSNVSFFRKYNDKIFGLTGTLGSEVDRDLLKEIYSVEYATIPSFKPSKFKEYPSMAFTNEDQWLDSIERSMLEKKLQQRPVLIICDSVKYADKISKHLLKKTPELEVYKHSYENFKSNETEITACKIMVATNLAGRGTDLKIGQNMSNKGGLHVIISYMPKNLRVEQQAFGRAARKGQNGSGEIICLSEQCDQVDGESDISCILRAIDMKIDRQEEEGVRVSSIKRKYENVTQHEEKHFEKFTKAYRGLKRHLNTTKTIENEEKTIVLQSCLDNWAFWLDEIVSKGSNQDEKSLGQAIKYAKIDQFLRPMQNRTASYEHLIKNPAGRIKLAQHLLSKKKYDDAECILNNLIERDRHFSEIALYYKCYGDICKNGREEWVKVKENLKEVLRMVEEKIERISSNSAIITAISKVYQNQKFTFLKCEGYKEQKQQVIQVFNTMITSIIDILGHEATAMKFSTELSIEFPQALKLFQLLKNNDILSSAVIKQLPHGQYKKLLQEKYALYYKDIENFISTKLYPSKFDLLACFNANCRGYVPFDVRDLKQVLPSSEEFWDVMSDANIISNIKEYALVEPSQLKEKDGGWVEIPRDVRSRMELEHQRLFQEPKQSKNVIFMHENLKEQMSDGSLLMVPVDVFYDEKFDFVDRKELLEQAGIKITRTAILMEDCYLNRMKKYDNLHHSSFTIINGFTRQMSNEVFEDLVQNQVVERHTGDLLVPTIDRSIVKLTKHIEYEAEVMGVLEKNFQYRLALNTIKSGGRVLLEDSPHLLLEGDLESFGIIEKCKVHPSTDFESIIKNHYKVDLTSEAKDYATDSLLYALNVPKNEELKKIKQKKKQLTHSLISCIDGWKASVDKLEDIDGGLIEITSMFPEDVKYQMKNDLSVILNSGFTHTIKLGERKRTFWFKARIAAIILLALVQIVVAIVIEVCSAGAMTFVASGFMSEGVSDLMFAIEAAATGYCTWKAYKMHKIFSVAVTVVSCGLGAYWAKGAKCNKYGFKLSGEYYKHLSGEALLKEFTNQKILKAAGCRIGKKVLEAIALSLTNVAIDRLVKDAVMSATKNVINTCISDVEKEVDGNKRLKNVVNALCKKVGPERAGQIIEQTNSMMKEEEQNGIHQLIIKFATIAASGVARGFGQAAKKLSISGGSNAKAIGQISTIIGKVMKHAGTAKSLLAIKNQASNYIEKLGSKIEERLQYELETASPELKEQQIKDFQFRTCKQIKAELTNEINQILWHELLRPAIQSTAHNAVHSFGKFIQNQYQNYQEGLLQKDLETIVQQNKKRKLREGIIEEESESAYNKEEIDQMIKILEKTRSPQMYEVLIKAGVPMGVHCAQATADLLNRQIVVEMSNGSPPLVLNPKDGGGGGPPINLNLNMNGDDSVGHYQVQGSTNVSEGGDYNCFLRAAEEASGQKISRDDIANHIVNDPRICQYIEMGIHEHFLTRGKFGGVSRTNEQDMEEMVEKLRDTHPYNFDKEYNKHKQKFLDKAKYQHEGKKGKKSGNDEIWQRKKIREAHQKVWERNNPQNDSNKRVKLNNRDTQTFDELDIALWLRVDTQSVIFDPSKLSKNEDDPKIGGHTGALFKNNNTDNTGGLTNGQSNFHEQRHSKMTDPDGRASDHDLTPPQQCAVRGLEAHLNLTLSSDALLNKTDFGGHSKVITTTGHDLVDPKDRQQWVNNGYRDERAKIFLVGQSLNGGRDLNIQDKALIDYANDLNASPYIKNVRNQLKKISDKHNENFASRKAFQSASRILMKPAPNRHKEHRRTKDK</sequence>
<keyword evidence="6" id="KW-1278">Translocase</keyword>
<dbReference type="InterPro" id="IPR044722">
    <property type="entry name" value="SecA_SF2_C"/>
</dbReference>
<feature type="coiled-coil region" evidence="9">
    <location>
        <begin position="2356"/>
        <end position="2383"/>
    </location>
</feature>
<feature type="region of interest" description="Disordered" evidence="10">
    <location>
        <begin position="531"/>
        <end position="559"/>
    </location>
</feature>
<evidence type="ECO:0000256" key="11">
    <source>
        <dbReference type="SAM" id="Phobius"/>
    </source>
</evidence>
<evidence type="ECO:0000256" key="10">
    <source>
        <dbReference type="SAM" id="MobiDB-lite"/>
    </source>
</evidence>
<proteinExistence type="predicted"/>
<feature type="compositionally biased region" description="Basic and acidic residues" evidence="10">
    <location>
        <begin position="3580"/>
        <end position="3598"/>
    </location>
</feature>
<keyword evidence="5" id="KW-0653">Protein transport</keyword>
<dbReference type="SUPFAM" id="SSF81767">
    <property type="entry name" value="Pre-protein crosslinking domain of SecA"/>
    <property type="match status" value="1"/>
</dbReference>
<keyword evidence="4" id="KW-0067">ATP-binding</keyword>
<dbReference type="PANTHER" id="PTHR30612">
    <property type="entry name" value="SECA INNER MEMBRANE COMPONENT OF SEC PROTEIN SECRETION SYSTEM"/>
    <property type="match status" value="1"/>
</dbReference>
<dbReference type="PANTHER" id="PTHR30612:SF0">
    <property type="entry name" value="CHLOROPLAST PROTEIN-TRANSPORTING ATPASE"/>
    <property type="match status" value="1"/>
</dbReference>
<feature type="region of interest" description="Disordered" evidence="10">
    <location>
        <begin position="803"/>
        <end position="833"/>
    </location>
</feature>
<reference evidence="15" key="1">
    <citation type="submission" date="2021-01" db="UniProtKB">
        <authorList>
            <consortium name="EnsemblMetazoa"/>
        </authorList>
    </citation>
    <scope>IDENTIFICATION</scope>
</reference>